<gene>
    <name evidence="6" type="ORF">FSB_LOCUS33817</name>
</gene>
<protein>
    <recommendedName>
        <fullName evidence="5">Pseudouridine synthase RsuA/RluA-like domain-containing protein</fullName>
    </recommendedName>
</protein>
<dbReference type="InterPro" id="IPR006145">
    <property type="entry name" value="PsdUridine_synth_RsuA/RluA"/>
</dbReference>
<dbReference type="SUPFAM" id="SSF55120">
    <property type="entry name" value="Pseudouridine synthase"/>
    <property type="match status" value="1"/>
</dbReference>
<dbReference type="EMBL" id="OIVN01002724">
    <property type="protein sequence ID" value="SPD05935.1"/>
    <property type="molecule type" value="Genomic_DNA"/>
</dbReference>
<evidence type="ECO:0000313" key="6">
    <source>
        <dbReference type="EMBL" id="SPD05935.1"/>
    </source>
</evidence>
<dbReference type="GO" id="GO:0005739">
    <property type="term" value="C:mitochondrion"/>
    <property type="evidence" value="ECO:0007669"/>
    <property type="project" value="UniProtKB-SubCell"/>
</dbReference>
<evidence type="ECO:0000259" key="5">
    <source>
        <dbReference type="Pfam" id="PF00849"/>
    </source>
</evidence>
<dbReference type="Pfam" id="PF00849">
    <property type="entry name" value="PseudoU_synth_2"/>
    <property type="match status" value="1"/>
</dbReference>
<accession>A0A2N9H235</accession>
<dbReference type="AlphaFoldDB" id="A0A2N9H235"/>
<dbReference type="GO" id="GO:0003723">
    <property type="term" value="F:RNA binding"/>
    <property type="evidence" value="ECO:0007669"/>
    <property type="project" value="InterPro"/>
</dbReference>
<comment type="similarity">
    <text evidence="2">Belongs to the pseudouridine synthase RluA family.</text>
</comment>
<dbReference type="GO" id="GO:0009982">
    <property type="term" value="F:pseudouridine synthase activity"/>
    <property type="evidence" value="ECO:0007669"/>
    <property type="project" value="InterPro"/>
</dbReference>
<dbReference type="PANTHER" id="PTHR21600:SF81">
    <property type="entry name" value="21S RRNA PSEUDOURIDINE(2819) SYNTHASE"/>
    <property type="match status" value="1"/>
</dbReference>
<dbReference type="Gene3D" id="3.30.2350.10">
    <property type="entry name" value="Pseudouridine synthase"/>
    <property type="match status" value="1"/>
</dbReference>
<organism evidence="6">
    <name type="scientific">Fagus sylvatica</name>
    <name type="common">Beechnut</name>
    <dbReference type="NCBI Taxonomy" id="28930"/>
    <lineage>
        <taxon>Eukaryota</taxon>
        <taxon>Viridiplantae</taxon>
        <taxon>Streptophyta</taxon>
        <taxon>Embryophyta</taxon>
        <taxon>Tracheophyta</taxon>
        <taxon>Spermatophyta</taxon>
        <taxon>Magnoliopsida</taxon>
        <taxon>eudicotyledons</taxon>
        <taxon>Gunneridae</taxon>
        <taxon>Pentapetalae</taxon>
        <taxon>rosids</taxon>
        <taxon>fabids</taxon>
        <taxon>Fagales</taxon>
        <taxon>Fagaceae</taxon>
        <taxon>Fagus</taxon>
    </lineage>
</organism>
<evidence type="ECO:0000256" key="1">
    <source>
        <dbReference type="ARBA" id="ARBA00004173"/>
    </source>
</evidence>
<evidence type="ECO:0000256" key="4">
    <source>
        <dbReference type="ARBA" id="ARBA00023235"/>
    </source>
</evidence>
<dbReference type="InterPro" id="IPR050188">
    <property type="entry name" value="RluA_PseudoU_synthase"/>
</dbReference>
<dbReference type="InterPro" id="IPR020103">
    <property type="entry name" value="PsdUridine_synth_cat_dom_sf"/>
</dbReference>
<keyword evidence="4" id="KW-0413">Isomerase</keyword>
<evidence type="ECO:0000256" key="2">
    <source>
        <dbReference type="ARBA" id="ARBA00010876"/>
    </source>
</evidence>
<reference evidence="6" key="1">
    <citation type="submission" date="2018-02" db="EMBL/GenBank/DDBJ databases">
        <authorList>
            <person name="Cohen D.B."/>
            <person name="Kent A.D."/>
        </authorList>
    </citation>
    <scope>NUCLEOTIDE SEQUENCE</scope>
</reference>
<dbReference type="CDD" id="cd02869">
    <property type="entry name" value="PseudoU_synth_RluA_like"/>
    <property type="match status" value="1"/>
</dbReference>
<dbReference type="PANTHER" id="PTHR21600">
    <property type="entry name" value="MITOCHONDRIAL RNA PSEUDOURIDINE SYNTHASE"/>
    <property type="match status" value="1"/>
</dbReference>
<feature type="domain" description="Pseudouridine synthase RsuA/RluA-like" evidence="5">
    <location>
        <begin position="191"/>
        <end position="301"/>
    </location>
</feature>
<keyword evidence="3" id="KW-0496">Mitochondrion</keyword>
<comment type="subcellular location">
    <subcellularLocation>
        <location evidence="1">Mitochondrion</location>
    </subcellularLocation>
</comment>
<evidence type="ECO:0000256" key="3">
    <source>
        <dbReference type="ARBA" id="ARBA00023128"/>
    </source>
</evidence>
<dbReference type="GO" id="GO:0000455">
    <property type="term" value="P:enzyme-directed rRNA pseudouridine synthesis"/>
    <property type="evidence" value="ECO:0007669"/>
    <property type="project" value="TreeGrafter"/>
</dbReference>
<name>A0A2N9H235_FAGSY</name>
<sequence>MDPTLLRLINLRSPPFTTARGGLRLSISALHMLHSHYATATETFTKEPKHYNNNKDKWYTLPPFTTTLNGTAIGKELSGRRTQSKPDVSNTSTTTALKWVLRCCPDLPRSLVQKLFRLRQVRRETSTNVVAEAQERSLKRVAAKDSMNVGDRIFLPITVQQEVPFEKQECHCNEEEVNFIHSLVLYKDPAIVVVNKPPGMPVQGGIGIKTSLDELAAACLCYDYSEPPRLVHRLDRDSSGILVLGRTQTSATVLHSIFREKTFGAKDAVNNEERILQRRYWALVIGCPRRPKGLISAPLGKVVKLSFPYAIQSWPLPVCSTVKVGMPLPIVVWHYRAPEIILLDMSHI</sequence>
<proteinExistence type="inferred from homology"/>